<feature type="non-terminal residue" evidence="2">
    <location>
        <position position="1"/>
    </location>
</feature>
<feature type="transmembrane region" description="Helical" evidence="1">
    <location>
        <begin position="65"/>
        <end position="83"/>
    </location>
</feature>
<organism evidence="2 3">
    <name type="scientific">Diploptera punctata</name>
    <name type="common">Pacific beetle cockroach</name>
    <dbReference type="NCBI Taxonomy" id="6984"/>
    <lineage>
        <taxon>Eukaryota</taxon>
        <taxon>Metazoa</taxon>
        <taxon>Ecdysozoa</taxon>
        <taxon>Arthropoda</taxon>
        <taxon>Hexapoda</taxon>
        <taxon>Insecta</taxon>
        <taxon>Pterygota</taxon>
        <taxon>Neoptera</taxon>
        <taxon>Polyneoptera</taxon>
        <taxon>Dictyoptera</taxon>
        <taxon>Blattodea</taxon>
        <taxon>Blaberoidea</taxon>
        <taxon>Blaberidae</taxon>
        <taxon>Diplopterinae</taxon>
        <taxon>Diploptera</taxon>
    </lineage>
</organism>
<protein>
    <submittedName>
        <fullName evidence="2">Uncharacterized protein</fullName>
    </submittedName>
</protein>
<evidence type="ECO:0000256" key="1">
    <source>
        <dbReference type="SAM" id="Phobius"/>
    </source>
</evidence>
<dbReference type="AlphaFoldDB" id="A0AAD8AGZ5"/>
<feature type="non-terminal residue" evidence="2">
    <location>
        <position position="88"/>
    </location>
</feature>
<name>A0AAD8AGZ5_DIPPU</name>
<reference evidence="2" key="1">
    <citation type="journal article" date="2023" name="IScience">
        <title>Live-bearing cockroach genome reveals convergent evolutionary mechanisms linked to viviparity in insects and beyond.</title>
        <authorList>
            <person name="Fouks B."/>
            <person name="Harrison M.C."/>
            <person name="Mikhailova A.A."/>
            <person name="Marchal E."/>
            <person name="English S."/>
            <person name="Carruthers M."/>
            <person name="Jennings E.C."/>
            <person name="Chiamaka E.L."/>
            <person name="Frigard R.A."/>
            <person name="Pippel M."/>
            <person name="Attardo G.M."/>
            <person name="Benoit J.B."/>
            <person name="Bornberg-Bauer E."/>
            <person name="Tobe S.S."/>
        </authorList>
    </citation>
    <scope>NUCLEOTIDE SEQUENCE</scope>
    <source>
        <strain evidence="2">Stay&amp;Tobe</strain>
    </source>
</reference>
<reference evidence="2" key="2">
    <citation type="submission" date="2023-05" db="EMBL/GenBank/DDBJ databases">
        <authorList>
            <person name="Fouks B."/>
        </authorList>
    </citation>
    <scope>NUCLEOTIDE SEQUENCE</scope>
    <source>
        <strain evidence="2">Stay&amp;Tobe</strain>
        <tissue evidence="2">Testes</tissue>
    </source>
</reference>
<feature type="transmembrane region" description="Helical" evidence="1">
    <location>
        <begin position="6"/>
        <end position="30"/>
    </location>
</feature>
<keyword evidence="1" id="KW-0812">Transmembrane</keyword>
<keyword evidence="3" id="KW-1185">Reference proteome</keyword>
<evidence type="ECO:0000313" key="2">
    <source>
        <dbReference type="EMBL" id="KAJ9598605.1"/>
    </source>
</evidence>
<keyword evidence="1" id="KW-0472">Membrane</keyword>
<comment type="caution">
    <text evidence="2">The sequence shown here is derived from an EMBL/GenBank/DDBJ whole genome shotgun (WGS) entry which is preliminary data.</text>
</comment>
<dbReference type="Proteomes" id="UP001233999">
    <property type="component" value="Unassembled WGS sequence"/>
</dbReference>
<proteinExistence type="predicted"/>
<sequence>CISYNIIVPFSFNHISLLSPVVGLLPFSLWTDIRIPHLLSTRWNGYTAVTRSSEPRVLFLRFCRVFYCFDQFHCFVFCVYIFVNSCYH</sequence>
<evidence type="ECO:0000313" key="3">
    <source>
        <dbReference type="Proteomes" id="UP001233999"/>
    </source>
</evidence>
<keyword evidence="1" id="KW-1133">Transmembrane helix</keyword>
<gene>
    <name evidence="2" type="ORF">L9F63_010734</name>
</gene>
<dbReference type="EMBL" id="JASPKZ010001204">
    <property type="protein sequence ID" value="KAJ9598605.1"/>
    <property type="molecule type" value="Genomic_DNA"/>
</dbReference>
<accession>A0AAD8AGZ5</accession>